<feature type="compositionally biased region" description="Polar residues" evidence="15">
    <location>
        <begin position="376"/>
        <end position="386"/>
    </location>
</feature>
<dbReference type="KEGG" id="tml:GSTUM_00006347001"/>
<dbReference type="Proteomes" id="UP000006911">
    <property type="component" value="Unassembled WGS sequence"/>
</dbReference>
<dbReference type="SUPFAM" id="SSF52980">
    <property type="entry name" value="Restriction endonuclease-like"/>
    <property type="match status" value="1"/>
</dbReference>
<dbReference type="InterPro" id="IPR011335">
    <property type="entry name" value="Restrct_endonuc-II-like"/>
</dbReference>
<dbReference type="GO" id="GO:0048257">
    <property type="term" value="F:3'-flap endonuclease activity"/>
    <property type="evidence" value="ECO:0007669"/>
    <property type="project" value="TreeGrafter"/>
</dbReference>
<reference evidence="17 18" key="1">
    <citation type="journal article" date="2010" name="Nature">
        <title>Perigord black truffle genome uncovers evolutionary origins and mechanisms of symbiosis.</title>
        <authorList>
            <person name="Martin F."/>
            <person name="Kohler A."/>
            <person name="Murat C."/>
            <person name="Balestrini R."/>
            <person name="Coutinho P.M."/>
            <person name="Jaillon O."/>
            <person name="Montanini B."/>
            <person name="Morin E."/>
            <person name="Noel B."/>
            <person name="Percudani R."/>
            <person name="Porcel B."/>
            <person name="Rubini A."/>
            <person name="Amicucci A."/>
            <person name="Amselem J."/>
            <person name="Anthouard V."/>
            <person name="Arcioni S."/>
            <person name="Artiguenave F."/>
            <person name="Aury J.M."/>
            <person name="Ballario P."/>
            <person name="Bolchi A."/>
            <person name="Brenna A."/>
            <person name="Brun A."/>
            <person name="Buee M."/>
            <person name="Cantarel B."/>
            <person name="Chevalier G."/>
            <person name="Couloux A."/>
            <person name="Da Silva C."/>
            <person name="Denoeud F."/>
            <person name="Duplessis S."/>
            <person name="Ghignone S."/>
            <person name="Hilselberger B."/>
            <person name="Iotti M."/>
            <person name="Marcais B."/>
            <person name="Mello A."/>
            <person name="Miranda M."/>
            <person name="Pacioni G."/>
            <person name="Quesneville H."/>
            <person name="Riccioni C."/>
            <person name="Ruotolo R."/>
            <person name="Splivallo R."/>
            <person name="Stocchi V."/>
            <person name="Tisserant E."/>
            <person name="Viscomi A.R."/>
            <person name="Zambonelli A."/>
            <person name="Zampieri E."/>
            <person name="Henrissat B."/>
            <person name="Lebrun M.H."/>
            <person name="Paolocci F."/>
            <person name="Bonfante P."/>
            <person name="Ottonello S."/>
            <person name="Wincker P."/>
        </authorList>
    </citation>
    <scope>NUCLEOTIDE SEQUENCE [LARGE SCALE GENOMIC DNA]</scope>
    <source>
        <strain evidence="17 18">Mel28</strain>
    </source>
</reference>
<keyword evidence="18" id="KW-1185">Reference proteome</keyword>
<sequence length="748" mass="82161">MADDECANPLLLGFLRDWYDTARQQNSKRVTTYRNAYEAMRVCPIPFQHPSEAIQLKGLGPVLCERLTQALRIHCEANGLPMPKKAKRRRARDDLDGGESAAGEGSGAAPPPKKRRPTKAYIPKKRTGAYALLYALYKGDGDMLTKTELIDRARPYCDSSFDAPAEAGKFYTAWASMRTLISSNYVYFSGNPKRYMLTEGGEEVGRGILAAEEGLDLGLGDTDGGFGEAAQVGGPTARGGATASGSVPSSRSKRTPAVRNTWGGDGSEDSSDVAPSRHRRRADPRHEEDNRPILRRILEEPEANSRASEDGLELSDCASTLGRNSMPLSQNTGPINDGRRLPVVPSGSQTPSVAPLPRTSTEIDLTLSPEHPSATVLTQKSKSNANIPAVPHRHKIGNVTSQASSITSVDRGAPTSSRPQSRAGSTTASRAASGSRSTFPDFSPEIVKAGSFTVHLLLDNREVRTKNDRDYIQDNLKTCGINPITRPLQVGDAMWIACERGGRNREIALDHIAERKRLDDLVASIKDGRFHEQKFRLAKSGLKHVIYIIEDFTLKEADRAMQDAMNTAISSTQVVDGFFVKRTGKLDDTIRYLVRMTKKLEKEYETKDLSLIPDNLLDSSTYQAFRKHLNEKFPEKQFNINYSIFSTLVSKSASLNLRDVYLKMLMCVRGISLDKALQIQKAYPTPIELVEAYERCASEDEMKEMIMKQSASALGRKKVGPAVSAKVAEVWTGVGAQADPDEEAEDSD</sequence>
<dbReference type="Gene3D" id="1.10.150.670">
    <property type="entry name" value="Crossover junction endonuclease EME1, DNA-binding domain"/>
    <property type="match status" value="1"/>
</dbReference>
<evidence type="ECO:0000256" key="4">
    <source>
        <dbReference type="ARBA" id="ARBA00022722"/>
    </source>
</evidence>
<dbReference type="InterPro" id="IPR042530">
    <property type="entry name" value="EME1/EME2_C"/>
</dbReference>
<evidence type="ECO:0000256" key="3">
    <source>
        <dbReference type="ARBA" id="ARBA00010015"/>
    </source>
</evidence>
<dbReference type="GO" id="GO:0048476">
    <property type="term" value="C:Holliday junction resolvase complex"/>
    <property type="evidence" value="ECO:0007669"/>
    <property type="project" value="UniProtKB-UniRule"/>
</dbReference>
<evidence type="ECO:0000256" key="1">
    <source>
        <dbReference type="ARBA" id="ARBA00001946"/>
    </source>
</evidence>
<dbReference type="FunFam" id="1.10.10.10:FF:000307">
    <property type="entry name" value="Crossover junction endonuclease MUS81"/>
    <property type="match status" value="1"/>
</dbReference>
<dbReference type="CDD" id="cd21036">
    <property type="entry name" value="WH_MUS81"/>
    <property type="match status" value="1"/>
</dbReference>
<comment type="subunit">
    <text evidence="14">Interacts with EME1.</text>
</comment>
<name>D5GE30_TUBMM</name>
<dbReference type="Pfam" id="PF21136">
    <property type="entry name" value="WHD_MUS81"/>
    <property type="match status" value="1"/>
</dbReference>
<dbReference type="Gene3D" id="3.40.50.10130">
    <property type="match status" value="1"/>
</dbReference>
<dbReference type="InterPro" id="IPR027421">
    <property type="entry name" value="DNA_pol_lamdba_lyase_dom_sf"/>
</dbReference>
<dbReference type="GO" id="GO:0031297">
    <property type="term" value="P:replication fork processing"/>
    <property type="evidence" value="ECO:0007669"/>
    <property type="project" value="UniProtKB-ARBA"/>
</dbReference>
<dbReference type="EMBL" id="FN430164">
    <property type="protein sequence ID" value="CAZ82773.1"/>
    <property type="molecule type" value="Genomic_DNA"/>
</dbReference>
<dbReference type="GO" id="GO:0005634">
    <property type="term" value="C:nucleus"/>
    <property type="evidence" value="ECO:0007669"/>
    <property type="project" value="UniProtKB-SubCell"/>
</dbReference>
<dbReference type="GO" id="GO:0000727">
    <property type="term" value="P:double-strand break repair via break-induced replication"/>
    <property type="evidence" value="ECO:0007669"/>
    <property type="project" value="UniProtKB-UniRule"/>
</dbReference>
<dbReference type="FunCoup" id="D5GE30">
    <property type="interactions" value="172"/>
</dbReference>
<dbReference type="Gene3D" id="1.10.150.110">
    <property type="entry name" value="DNA polymerase beta, N-terminal domain-like"/>
    <property type="match status" value="1"/>
</dbReference>
<comment type="similarity">
    <text evidence="3 14">Belongs to the XPF family.</text>
</comment>
<dbReference type="SMART" id="SM00891">
    <property type="entry name" value="ERCC4"/>
    <property type="match status" value="1"/>
</dbReference>
<dbReference type="AlphaFoldDB" id="D5GE30"/>
<evidence type="ECO:0000256" key="10">
    <source>
        <dbReference type="ARBA" id="ARBA00023172"/>
    </source>
</evidence>
<dbReference type="InterPro" id="IPR036388">
    <property type="entry name" value="WH-like_DNA-bd_sf"/>
</dbReference>
<dbReference type="InterPro" id="IPR033309">
    <property type="entry name" value="Mus81"/>
</dbReference>
<evidence type="ECO:0000313" key="18">
    <source>
        <dbReference type="Proteomes" id="UP000006911"/>
    </source>
</evidence>
<evidence type="ECO:0000256" key="7">
    <source>
        <dbReference type="ARBA" id="ARBA00022763"/>
    </source>
</evidence>
<evidence type="ECO:0000256" key="5">
    <source>
        <dbReference type="ARBA" id="ARBA00022723"/>
    </source>
</evidence>
<comment type="subcellular location">
    <subcellularLocation>
        <location evidence="2 14">Nucleus</location>
    </subcellularLocation>
</comment>
<evidence type="ECO:0000256" key="13">
    <source>
        <dbReference type="ARBA" id="ARBA00023254"/>
    </source>
</evidence>
<feature type="region of interest" description="Disordered" evidence="15">
    <location>
        <begin position="82"/>
        <end position="120"/>
    </location>
</feature>
<dbReference type="GO" id="GO:0031573">
    <property type="term" value="P:mitotic intra-S DNA damage checkpoint signaling"/>
    <property type="evidence" value="ECO:0007669"/>
    <property type="project" value="TreeGrafter"/>
</dbReference>
<dbReference type="Gene3D" id="1.10.10.10">
    <property type="entry name" value="Winged helix-like DNA-binding domain superfamily/Winged helix DNA-binding domain"/>
    <property type="match status" value="1"/>
</dbReference>
<dbReference type="FunFam" id="3.40.50.10130:FF:000003">
    <property type="entry name" value="Crossover junction endonuclease MUS81"/>
    <property type="match status" value="1"/>
</dbReference>
<evidence type="ECO:0000256" key="2">
    <source>
        <dbReference type="ARBA" id="ARBA00004123"/>
    </source>
</evidence>
<dbReference type="STRING" id="656061.D5GE30"/>
<protein>
    <recommendedName>
        <fullName evidence="14">Crossover junction endonuclease MUS81</fullName>
        <ecNumber evidence="14">3.1.22.-</ecNumber>
    </recommendedName>
</protein>
<dbReference type="GO" id="GO:0046872">
    <property type="term" value="F:metal ion binding"/>
    <property type="evidence" value="ECO:0007669"/>
    <property type="project" value="UniProtKB-UniRule"/>
</dbReference>
<dbReference type="PANTHER" id="PTHR13451:SF0">
    <property type="entry name" value="CROSSOVER JUNCTION ENDONUCLEASE MUS81"/>
    <property type="match status" value="1"/>
</dbReference>
<dbReference type="InterPro" id="IPR010996">
    <property type="entry name" value="HHH_MUS81"/>
</dbReference>
<keyword evidence="9 14" id="KW-0460">Magnesium</keyword>
<dbReference type="EC" id="3.1.22.-" evidence="14"/>
<dbReference type="eggNOG" id="KOG2379">
    <property type="taxonomic scope" value="Eukaryota"/>
</dbReference>
<dbReference type="CDD" id="cd20074">
    <property type="entry name" value="XPF_nuclease_Mus81"/>
    <property type="match status" value="1"/>
</dbReference>
<keyword evidence="11 14" id="KW-0234">DNA repair</keyword>
<dbReference type="InterPro" id="IPR047416">
    <property type="entry name" value="XPF_nuclease_Mus81"/>
</dbReference>
<evidence type="ECO:0000256" key="9">
    <source>
        <dbReference type="ARBA" id="ARBA00022842"/>
    </source>
</evidence>
<dbReference type="GO" id="GO:0008821">
    <property type="term" value="F:crossover junction DNA endonuclease activity"/>
    <property type="evidence" value="ECO:0007669"/>
    <property type="project" value="UniProtKB-UniRule"/>
</dbReference>
<gene>
    <name evidence="17" type="ORF">GSTUM_00006347001</name>
</gene>
<keyword evidence="13" id="KW-0469">Meiosis</keyword>
<feature type="compositionally biased region" description="Basic and acidic residues" evidence="15">
    <location>
        <begin position="284"/>
        <end position="299"/>
    </location>
</feature>
<feature type="compositionally biased region" description="Polar residues" evidence="15">
    <location>
        <begin position="398"/>
        <end position="420"/>
    </location>
</feature>
<dbReference type="Pfam" id="PF02732">
    <property type="entry name" value="ERCC4"/>
    <property type="match status" value="1"/>
</dbReference>
<comment type="cofactor">
    <cofactor evidence="1 14">
        <name>Mg(2+)</name>
        <dbReference type="ChEBI" id="CHEBI:18420"/>
    </cofactor>
</comment>
<proteinExistence type="inferred from homology"/>
<dbReference type="RefSeq" id="XP_002838582.1">
    <property type="nucleotide sequence ID" value="XM_002838536.1"/>
</dbReference>
<dbReference type="FunFam" id="1.10.150.110:FF:000001">
    <property type="entry name" value="Putative Crossover junction endonuclease MUS81"/>
    <property type="match status" value="1"/>
</dbReference>
<dbReference type="GO" id="GO:0000712">
    <property type="term" value="P:resolution of meiotic recombination intermediates"/>
    <property type="evidence" value="ECO:0007669"/>
    <property type="project" value="UniProtKB-ARBA"/>
</dbReference>
<dbReference type="HOGENOM" id="CLU_014329_1_0_1"/>
<evidence type="ECO:0000313" key="17">
    <source>
        <dbReference type="EMBL" id="CAZ82773.1"/>
    </source>
</evidence>
<evidence type="ECO:0000259" key="16">
    <source>
        <dbReference type="SMART" id="SM00891"/>
    </source>
</evidence>
<organism evidence="17 18">
    <name type="scientific">Tuber melanosporum (strain Mel28)</name>
    <name type="common">Perigord black truffle</name>
    <dbReference type="NCBI Taxonomy" id="656061"/>
    <lineage>
        <taxon>Eukaryota</taxon>
        <taxon>Fungi</taxon>
        <taxon>Dikarya</taxon>
        <taxon>Ascomycota</taxon>
        <taxon>Pezizomycotina</taxon>
        <taxon>Pezizomycetes</taxon>
        <taxon>Pezizales</taxon>
        <taxon>Tuberaceae</taxon>
        <taxon>Tuber</taxon>
    </lineage>
</organism>
<keyword evidence="10 14" id="KW-0233">DNA recombination</keyword>
<feature type="compositionally biased region" description="Polar residues" evidence="15">
    <location>
        <begin position="346"/>
        <end position="357"/>
    </location>
</feature>
<dbReference type="Pfam" id="PF21292">
    <property type="entry name" value="EME1-MUS81_C"/>
    <property type="match status" value="1"/>
</dbReference>
<feature type="domain" description="ERCC4" evidence="16">
    <location>
        <begin position="455"/>
        <end position="553"/>
    </location>
</feature>
<accession>D5GE30</accession>
<evidence type="ECO:0000256" key="12">
    <source>
        <dbReference type="ARBA" id="ARBA00023242"/>
    </source>
</evidence>
<comment type="function">
    <text evidence="14">Interacts with EME1 to form a DNA structure-specific endonuclease with substrate preference for branched DNA structures with a 5'-end at the branch nick. Typical substrates include 3'-flap structures, D-loops, replication forks and nicked Holliday junctions. May be required in mitosis for the processing of stalled or collapsed replication fork intermediates. May be required in meiosis for the repair of meiosis-specific double strand breaks subsequent to single-end invasion (SEI).</text>
</comment>
<dbReference type="Pfam" id="PF14716">
    <property type="entry name" value="HHH_8"/>
    <property type="match status" value="1"/>
</dbReference>
<feature type="region of interest" description="Disordered" evidence="15">
    <location>
        <begin position="376"/>
        <end position="440"/>
    </location>
</feature>
<feature type="region of interest" description="Disordered" evidence="15">
    <location>
        <begin position="226"/>
        <end position="357"/>
    </location>
</feature>
<feature type="compositionally biased region" description="Low complexity" evidence="15">
    <location>
        <begin position="421"/>
        <end position="438"/>
    </location>
</feature>
<dbReference type="PANTHER" id="PTHR13451">
    <property type="entry name" value="CLASS II CROSSOVER JUNCTION ENDONUCLEASE MUS81"/>
    <property type="match status" value="1"/>
</dbReference>
<dbReference type="GeneID" id="9183105"/>
<dbReference type="SUPFAM" id="SSF47802">
    <property type="entry name" value="DNA polymerase beta, N-terminal domain-like"/>
    <property type="match status" value="1"/>
</dbReference>
<dbReference type="InParanoid" id="D5GE30"/>
<keyword evidence="4 14" id="KW-0540">Nuclease</keyword>
<dbReference type="InterPro" id="IPR006166">
    <property type="entry name" value="ERCC4_domain"/>
</dbReference>
<dbReference type="InterPro" id="IPR047417">
    <property type="entry name" value="WHD_MUS81"/>
</dbReference>
<keyword evidence="7 14" id="KW-0227">DNA damage</keyword>
<dbReference type="OMA" id="PGMLQMP"/>
<keyword evidence="12 14" id="KW-0539">Nucleus</keyword>
<keyword evidence="8 14" id="KW-0378">Hydrolase</keyword>
<dbReference type="GO" id="GO:0003677">
    <property type="term" value="F:DNA binding"/>
    <property type="evidence" value="ECO:0007669"/>
    <property type="project" value="UniProtKB-UniRule"/>
</dbReference>
<evidence type="ECO:0000256" key="15">
    <source>
        <dbReference type="SAM" id="MobiDB-lite"/>
    </source>
</evidence>
<evidence type="ECO:0000256" key="8">
    <source>
        <dbReference type="ARBA" id="ARBA00022801"/>
    </source>
</evidence>
<dbReference type="GO" id="GO:0006308">
    <property type="term" value="P:DNA catabolic process"/>
    <property type="evidence" value="ECO:0007669"/>
    <property type="project" value="UniProtKB-UniRule"/>
</dbReference>
<keyword evidence="5 14" id="KW-0479">Metal-binding</keyword>
<keyword evidence="6 14" id="KW-0255">Endonuclease</keyword>
<evidence type="ECO:0000256" key="14">
    <source>
        <dbReference type="RuleBase" id="RU369042"/>
    </source>
</evidence>
<evidence type="ECO:0000256" key="6">
    <source>
        <dbReference type="ARBA" id="ARBA00022759"/>
    </source>
</evidence>
<evidence type="ECO:0000256" key="11">
    <source>
        <dbReference type="ARBA" id="ARBA00023204"/>
    </source>
</evidence>
<feature type="compositionally biased region" description="Polar residues" evidence="15">
    <location>
        <begin position="317"/>
        <end position="334"/>
    </location>
</feature>